<dbReference type="GO" id="GO:0070967">
    <property type="term" value="F:coenzyme F420 binding"/>
    <property type="evidence" value="ECO:0007669"/>
    <property type="project" value="TreeGrafter"/>
</dbReference>
<comment type="caution">
    <text evidence="3">The sequence shown here is derived from an EMBL/GenBank/DDBJ whole genome shotgun (WGS) entry which is preliminary data.</text>
</comment>
<dbReference type="SUPFAM" id="SSF50475">
    <property type="entry name" value="FMN-binding split barrel"/>
    <property type="match status" value="1"/>
</dbReference>
<evidence type="ECO:0000313" key="4">
    <source>
        <dbReference type="Proteomes" id="UP000287547"/>
    </source>
</evidence>
<dbReference type="Gene3D" id="2.30.110.10">
    <property type="entry name" value="Electron Transport, Fmn-binding Protein, Chain A"/>
    <property type="match status" value="1"/>
</dbReference>
<dbReference type="InterPro" id="IPR011576">
    <property type="entry name" value="Pyridox_Oxase_N"/>
</dbReference>
<evidence type="ECO:0000256" key="1">
    <source>
        <dbReference type="ARBA" id="ARBA00023002"/>
    </source>
</evidence>
<evidence type="ECO:0000259" key="2">
    <source>
        <dbReference type="Pfam" id="PF01243"/>
    </source>
</evidence>
<keyword evidence="1" id="KW-0560">Oxidoreductase</keyword>
<protein>
    <submittedName>
        <fullName evidence="3">Pyridoxamine 5'-phosphate oxidase family protein</fullName>
    </submittedName>
</protein>
<sequence>MWGVMAAREPSRAEIERAITELLRNEEIATLATLASDGSPSASVMHIAADGLRVYMHTFVRTRKYGEMLANPKVSYAASHLPPGGYDERELTHSLQVKGRATLVTDRDEIEHAIQLSLGQFPWAAGTNLFTNVKGPGEGQQVFFRIDPDQAVWADNRVRMMWRVIVNFHADSSHITAVRPYHDAFAARR</sequence>
<feature type="domain" description="Pyridoxamine 5'-phosphate oxidase N-terminal" evidence="2">
    <location>
        <begin position="16"/>
        <end position="150"/>
    </location>
</feature>
<reference evidence="3 4" key="1">
    <citation type="submission" date="2018-05" db="EMBL/GenBank/DDBJ databases">
        <title>Evolution of GPA BGCs.</title>
        <authorList>
            <person name="Waglechner N."/>
            <person name="Wright G.D."/>
        </authorList>
    </citation>
    <scope>NUCLEOTIDE SEQUENCE [LARGE SCALE GENOMIC DNA]</scope>
    <source>
        <strain evidence="3 4">A82846</strain>
    </source>
</reference>
<name>A0A428ZHK3_KIBAR</name>
<dbReference type="InterPro" id="IPR052019">
    <property type="entry name" value="F420H2_bilvrd_red/Heme_oxyg"/>
</dbReference>
<dbReference type="Proteomes" id="UP000287547">
    <property type="component" value="Unassembled WGS sequence"/>
</dbReference>
<dbReference type="PANTHER" id="PTHR35176">
    <property type="entry name" value="HEME OXYGENASE HI_0854-RELATED"/>
    <property type="match status" value="1"/>
</dbReference>
<dbReference type="InterPro" id="IPR012349">
    <property type="entry name" value="Split_barrel_FMN-bd"/>
</dbReference>
<accession>A0A428ZHK3</accession>
<dbReference type="GO" id="GO:0016627">
    <property type="term" value="F:oxidoreductase activity, acting on the CH-CH group of donors"/>
    <property type="evidence" value="ECO:0007669"/>
    <property type="project" value="TreeGrafter"/>
</dbReference>
<dbReference type="GO" id="GO:0005829">
    <property type="term" value="C:cytosol"/>
    <property type="evidence" value="ECO:0007669"/>
    <property type="project" value="TreeGrafter"/>
</dbReference>
<organism evidence="3 4">
    <name type="scientific">Kibdelosporangium aridum</name>
    <dbReference type="NCBI Taxonomy" id="2030"/>
    <lineage>
        <taxon>Bacteria</taxon>
        <taxon>Bacillati</taxon>
        <taxon>Actinomycetota</taxon>
        <taxon>Actinomycetes</taxon>
        <taxon>Pseudonocardiales</taxon>
        <taxon>Pseudonocardiaceae</taxon>
        <taxon>Kibdelosporangium</taxon>
    </lineage>
</organism>
<dbReference type="PANTHER" id="PTHR35176:SF6">
    <property type="entry name" value="HEME OXYGENASE HI_0854-RELATED"/>
    <property type="match status" value="1"/>
</dbReference>
<evidence type="ECO:0000313" key="3">
    <source>
        <dbReference type="EMBL" id="RSM87557.1"/>
    </source>
</evidence>
<dbReference type="AlphaFoldDB" id="A0A428ZHK3"/>
<gene>
    <name evidence="3" type="ORF">DMH04_11165</name>
</gene>
<dbReference type="EMBL" id="QHKI01000006">
    <property type="protein sequence ID" value="RSM87557.1"/>
    <property type="molecule type" value="Genomic_DNA"/>
</dbReference>
<dbReference type="Pfam" id="PF01243">
    <property type="entry name" value="PNPOx_N"/>
    <property type="match status" value="1"/>
</dbReference>
<proteinExistence type="predicted"/>